<protein>
    <recommendedName>
        <fullName evidence="2">AAA+ ATPase domain-containing protein</fullName>
    </recommendedName>
</protein>
<evidence type="ECO:0000259" key="2">
    <source>
        <dbReference type="SMART" id="SM00382"/>
    </source>
</evidence>
<dbReference type="InterPro" id="IPR003593">
    <property type="entry name" value="AAA+_ATPase"/>
</dbReference>
<feature type="compositionally biased region" description="Basic and acidic residues" evidence="1">
    <location>
        <begin position="1298"/>
        <end position="1310"/>
    </location>
</feature>
<accession>A0A1B0ZF58</accession>
<dbReference type="EMBL" id="CP012117">
    <property type="protein sequence ID" value="ANP26576.1"/>
    <property type="molecule type" value="Genomic_DNA"/>
</dbReference>
<gene>
    <name evidence="3" type="ORF">DAD186_00150</name>
</gene>
<dbReference type="InterPro" id="IPR027417">
    <property type="entry name" value="P-loop_NTPase"/>
</dbReference>
<name>A0A1B0ZF58_9MICO</name>
<feature type="region of interest" description="Disordered" evidence="1">
    <location>
        <begin position="1"/>
        <end position="37"/>
    </location>
</feature>
<feature type="compositionally biased region" description="Basic and acidic residues" evidence="1">
    <location>
        <begin position="8"/>
        <end position="18"/>
    </location>
</feature>
<evidence type="ECO:0000313" key="4">
    <source>
        <dbReference type="Proteomes" id="UP000092596"/>
    </source>
</evidence>
<feature type="compositionally biased region" description="Polar residues" evidence="1">
    <location>
        <begin position="1283"/>
        <end position="1293"/>
    </location>
</feature>
<reference evidence="3 4" key="1">
    <citation type="submission" date="2015-06" db="EMBL/GenBank/DDBJ databases">
        <title>Investigation of pathophysiology for high-risk pregnancy and development of treatment modality based on it.</title>
        <authorList>
            <person name="Kim B.-C."/>
            <person name="Lim S."/>
        </authorList>
    </citation>
    <scope>NUCLEOTIDE SEQUENCE [LARGE SCALE GENOMIC DNA]</scope>
    <source>
        <strain evidence="3 4">AD1-86</strain>
    </source>
</reference>
<feature type="domain" description="AAA+ ATPase" evidence="2">
    <location>
        <begin position="325"/>
        <end position="442"/>
    </location>
</feature>
<sequence length="1389" mass="150856">MSNRRNRRSDNRSIDRVSRVSQRSVAPSAKSKKTLHRRREMDTDDLWFDLRQGSRNVAGVNWQVAVCGYLLAASRAGQLPFVELIPEGYEDADCVAADGTRTFVQMKELDGGRGKMGPGKLAEALAHAEVSARGAEIVVLTDGSLGSGLSFTGWDSVLSDQSGPSVDKVLAELIDRGYDDVDALSVLARARVVRLPYRIGQASEALLSEAVNVHPSVAGIAVNRLTDVLARASGDQRHATSQTAARVRVSDLDAIIVEVQDAVDVSGLDVAIASGVCAPVSFLAAEEVPARVFYLGVDGRPAHIAANLDVIRRGELLACAEGLRKEGSVLLVGPSGAGKSVLLWRAARDLIPAARVLRVNRVEGEDDARVLARHVRLLRPSETSPVVVVADDLGRPHTTGWPHAAALLREIPSALLLGAARAEDFSPALLVGSTRLIEPQLDATLAATLGKRIREQSIPLRMDPDEAFQRSEGLLMEYIALLTTGQRLRQVLATQVADLQSTDRRIQREAARLVTTAHTLGLTLSADRLGSALADDRSVTECASVGDALGVLRDEHIAVRDGDNWRGLHELRSTTISELLHDNPPPRIGNTLARVAALIHPQQAGWMLRRVAERYPNCVDEVVEALGHSLSIYSNRASDLAAFLEGAERADNALYARATLPILERARPSGLPLEMLATFVYSQRNQNLRFDEIGVKQFDNMARRIKNIANQLPARSDYETTLQAACTGIDSERLHSILTDADLLDAIRILEAGHPHLSVPIDLVRSLFKRMPTPHNVWTATIWSRLAAICHAHLSQTETIEILGPLDNRVTLICAADQSILDAVVDEDMSSVCVTRLLPLDFDEVPQVRLPWDIPGADTKDDLNESTIACLTRLADACPELQRFKITTVTASGIPYRVRDSEPGHKDMSRARFPERTAVRQAVGYQAALRRAISSQTWTEVITAQISAAADLTTAARDLPLRFKPHDNQRRRAAWRAQLADVRRRLGALQPPPLPAHSGPASVHALEDAADRGEDQTTRVLRASADAMDNACSGDETSSQNLVAIAIALRAAADKIDQARRNTRTFLQGRGSVLPNDLSDAMRRSADLATALHRHPELARLISAKDPLPSATEIWKKVTDMEQSRSEAVLQSLLEPVSEVTYKLVEDPNPASWALDSRSWIVMAPTHVLDDTLALLETLDDAAREQLGSHLVVLCTFDAVHTSAAATPAGSDQRVSLGFGYQLSSSAARPALPIPPNSAAEWAQAAGLDQLDHTTSSATLAEQLIYRSHEAARHRMRRLPQPVTAQGDQQPSFAVTDAQRRATDRPQSRESADIQAALSLLQQHVEAEEAGTVSTYLSEVILRPVTGLPFDTQAEELISAMAILQLNSMYASTTYGTTVRPGTNSDSKA</sequence>
<feature type="region of interest" description="Disordered" evidence="1">
    <location>
        <begin position="1280"/>
        <end position="1310"/>
    </location>
</feature>
<dbReference type="KEGG" id="dva:DAD186_00150"/>
<evidence type="ECO:0000313" key="3">
    <source>
        <dbReference type="EMBL" id="ANP26576.1"/>
    </source>
</evidence>
<dbReference type="SUPFAM" id="SSF52540">
    <property type="entry name" value="P-loop containing nucleoside triphosphate hydrolases"/>
    <property type="match status" value="1"/>
</dbReference>
<dbReference type="Proteomes" id="UP000092596">
    <property type="component" value="Chromosome"/>
</dbReference>
<organism evidence="3 4">
    <name type="scientific">Dermabacter vaginalis</name>
    <dbReference type="NCBI Taxonomy" id="1630135"/>
    <lineage>
        <taxon>Bacteria</taxon>
        <taxon>Bacillati</taxon>
        <taxon>Actinomycetota</taxon>
        <taxon>Actinomycetes</taxon>
        <taxon>Micrococcales</taxon>
        <taxon>Dermabacteraceae</taxon>
        <taxon>Dermabacter</taxon>
    </lineage>
</organism>
<evidence type="ECO:0000256" key="1">
    <source>
        <dbReference type="SAM" id="MobiDB-lite"/>
    </source>
</evidence>
<proteinExistence type="predicted"/>
<dbReference type="PATRIC" id="fig|1630135.4.peg.16"/>
<dbReference type="SMART" id="SM00382">
    <property type="entry name" value="AAA"/>
    <property type="match status" value="1"/>
</dbReference>